<dbReference type="AlphaFoldDB" id="A0A0F9X9T3"/>
<organism evidence="1">
    <name type="scientific">marine sediment metagenome</name>
    <dbReference type="NCBI Taxonomy" id="412755"/>
    <lineage>
        <taxon>unclassified sequences</taxon>
        <taxon>metagenomes</taxon>
        <taxon>ecological metagenomes</taxon>
    </lineage>
</organism>
<protein>
    <submittedName>
        <fullName evidence="1">Uncharacterized protein</fullName>
    </submittedName>
</protein>
<comment type="caution">
    <text evidence="1">The sequence shown here is derived from an EMBL/GenBank/DDBJ whole genome shotgun (WGS) entry which is preliminary data.</text>
</comment>
<proteinExistence type="predicted"/>
<accession>A0A0F9X9T3</accession>
<reference evidence="1" key="1">
    <citation type="journal article" date="2015" name="Nature">
        <title>Complex archaea that bridge the gap between prokaryotes and eukaryotes.</title>
        <authorList>
            <person name="Spang A."/>
            <person name="Saw J.H."/>
            <person name="Jorgensen S.L."/>
            <person name="Zaremba-Niedzwiedzka K."/>
            <person name="Martijn J."/>
            <person name="Lind A.E."/>
            <person name="van Eijk R."/>
            <person name="Schleper C."/>
            <person name="Guy L."/>
            <person name="Ettema T.J."/>
        </authorList>
    </citation>
    <scope>NUCLEOTIDE SEQUENCE</scope>
</reference>
<sequence length="88" mass="9395">MPFVGFEQVAATGTRKTVAQLTVPVNANHAELQATGGNVRYWMAGDPVAGGMVLVSNTDPKSFPIEDVRNITFTSDGVDCLLLLHYAT</sequence>
<name>A0A0F9X9T3_9ZZZZ</name>
<evidence type="ECO:0000313" key="1">
    <source>
        <dbReference type="EMBL" id="KKN88368.1"/>
    </source>
</evidence>
<gene>
    <name evidence="1" type="ORF">LCGC14_0249310</name>
</gene>
<dbReference type="EMBL" id="LAZR01000129">
    <property type="protein sequence ID" value="KKN88368.1"/>
    <property type="molecule type" value="Genomic_DNA"/>
</dbReference>